<dbReference type="InterPro" id="IPR036877">
    <property type="entry name" value="SUI1_dom_sf"/>
</dbReference>
<dbReference type="GO" id="GO:0002188">
    <property type="term" value="P:translation reinitiation"/>
    <property type="evidence" value="ECO:0007669"/>
    <property type="project" value="TreeGrafter"/>
</dbReference>
<evidence type="ECO:0000313" key="6">
    <source>
        <dbReference type="Proteomes" id="UP000439994"/>
    </source>
</evidence>
<dbReference type="PROSITE" id="PS50296">
    <property type="entry name" value="SUI1"/>
    <property type="match status" value="1"/>
</dbReference>
<comment type="caution">
    <text evidence="5">The sequence shown here is derived from an EMBL/GenBank/DDBJ whole genome shotgun (WGS) entry which is preliminary data.</text>
</comment>
<evidence type="ECO:0000256" key="1">
    <source>
        <dbReference type="ARBA" id="ARBA00005422"/>
    </source>
</evidence>
<protein>
    <submittedName>
        <fullName evidence="5">Stress response translation initiation inhibitor YciH</fullName>
    </submittedName>
</protein>
<dbReference type="Proteomes" id="UP000439994">
    <property type="component" value="Unassembled WGS sequence"/>
</dbReference>
<evidence type="ECO:0000313" key="5">
    <source>
        <dbReference type="EMBL" id="MUH72316.1"/>
    </source>
</evidence>
<dbReference type="EMBL" id="WOCD01000003">
    <property type="protein sequence ID" value="MUH72316.1"/>
    <property type="molecule type" value="Genomic_DNA"/>
</dbReference>
<keyword evidence="3" id="KW-0648">Protein biosynthesis</keyword>
<evidence type="ECO:0000256" key="3">
    <source>
        <dbReference type="ARBA" id="ARBA00022917"/>
    </source>
</evidence>
<proteinExistence type="inferred from homology"/>
<dbReference type="PANTHER" id="PTHR12789:SF0">
    <property type="entry name" value="DENSITY-REGULATED PROTEIN"/>
    <property type="match status" value="1"/>
</dbReference>
<dbReference type="PIRSF" id="PIRSF037511">
    <property type="entry name" value="Transl_init_SUI1_pro"/>
    <property type="match status" value="1"/>
</dbReference>
<feature type="domain" description="SUI1" evidence="4">
    <location>
        <begin position="43"/>
        <end position="106"/>
    </location>
</feature>
<keyword evidence="2" id="KW-0810">Translation regulation</keyword>
<dbReference type="GO" id="GO:0006417">
    <property type="term" value="P:regulation of translation"/>
    <property type="evidence" value="ECO:0007669"/>
    <property type="project" value="UniProtKB-KW"/>
</dbReference>
<reference evidence="5 6" key="1">
    <citation type="submission" date="2019-11" db="EMBL/GenBank/DDBJ databases">
        <title>P. haliotis isolates from Z. marina roots.</title>
        <authorList>
            <person name="Cohen M."/>
            <person name="Jospin G."/>
            <person name="Eisen J.A."/>
            <person name="Coil D.A."/>
        </authorList>
    </citation>
    <scope>NUCLEOTIDE SEQUENCE [LARGE SCALE GENOMIC DNA]</scope>
    <source>
        <strain evidence="5 6">UCD-MCMsp1aY</strain>
    </source>
</reference>
<dbReference type="InterPro" id="IPR050318">
    <property type="entry name" value="DENR/SUI1_TIF"/>
</dbReference>
<dbReference type="OrthoDB" id="9792915at2"/>
<dbReference type="GO" id="GO:0001731">
    <property type="term" value="P:formation of translation preinitiation complex"/>
    <property type="evidence" value="ECO:0007669"/>
    <property type="project" value="TreeGrafter"/>
</dbReference>
<name>A0A6N8F6U5_9GAMM</name>
<dbReference type="PANTHER" id="PTHR12789">
    <property type="entry name" value="DENSITY-REGULATED PROTEIN HOMOLOG"/>
    <property type="match status" value="1"/>
</dbReference>
<dbReference type="CDD" id="cd11567">
    <property type="entry name" value="YciH_like"/>
    <property type="match status" value="1"/>
</dbReference>
<dbReference type="FunFam" id="3.30.780.10:FF:000002">
    <property type="entry name" value="Stress response translation initiation inhibitor"/>
    <property type="match status" value="1"/>
</dbReference>
<evidence type="ECO:0000259" key="4">
    <source>
        <dbReference type="PROSITE" id="PS50296"/>
    </source>
</evidence>
<dbReference type="GO" id="GO:0003743">
    <property type="term" value="F:translation initiation factor activity"/>
    <property type="evidence" value="ECO:0007669"/>
    <property type="project" value="InterPro"/>
</dbReference>
<accession>A0A6N8F6U5</accession>
<comment type="similarity">
    <text evidence="1">Belongs to the SUI1 family.</text>
</comment>
<organism evidence="5 6">
    <name type="scientific">Psychrosphaera haliotis</name>
    <dbReference type="NCBI Taxonomy" id="555083"/>
    <lineage>
        <taxon>Bacteria</taxon>
        <taxon>Pseudomonadati</taxon>
        <taxon>Pseudomonadota</taxon>
        <taxon>Gammaproteobacteria</taxon>
        <taxon>Alteromonadales</taxon>
        <taxon>Pseudoalteromonadaceae</taxon>
        <taxon>Psychrosphaera</taxon>
    </lineage>
</organism>
<evidence type="ECO:0000256" key="2">
    <source>
        <dbReference type="ARBA" id="ARBA00022845"/>
    </source>
</evidence>
<dbReference type="InterPro" id="IPR001950">
    <property type="entry name" value="SUI1"/>
</dbReference>
<dbReference type="InterPro" id="IPR005872">
    <property type="entry name" value="SUI1_arc_bac"/>
</dbReference>
<dbReference type="GO" id="GO:0003729">
    <property type="term" value="F:mRNA binding"/>
    <property type="evidence" value="ECO:0007669"/>
    <property type="project" value="TreeGrafter"/>
</dbReference>
<keyword evidence="6" id="KW-1185">Reference proteome</keyword>
<gene>
    <name evidence="5" type="ORF">GNP35_07405</name>
</gene>
<dbReference type="Gene3D" id="3.30.780.10">
    <property type="entry name" value="SUI1-like domain"/>
    <property type="match status" value="1"/>
</dbReference>
<dbReference type="RefSeq" id="WP_155695505.1">
    <property type="nucleotide sequence ID" value="NZ_WOCD01000003.1"/>
</dbReference>
<dbReference type="SUPFAM" id="SSF55159">
    <property type="entry name" value="eIF1-like"/>
    <property type="match status" value="1"/>
</dbReference>
<dbReference type="Pfam" id="PF01253">
    <property type="entry name" value="SUI1"/>
    <property type="match status" value="1"/>
</dbReference>
<dbReference type="AlphaFoldDB" id="A0A6N8F6U5"/>
<sequence length="114" mass="12313">MSDWQNQLGNLVYSTETGKIDKKEAPAEILGEAYSDGFLRIERQTKGRKGKGVSIISGLALPPDEFKKLAQTVKKKCGKGGAVKEGTIEIQGDDREQIKAVLESLGYKCKLAGG</sequence>